<proteinExistence type="predicted"/>
<dbReference type="EMBL" id="JBBWWR010000007">
    <property type="protein sequence ID" value="KAK8963071.1"/>
    <property type="molecule type" value="Genomic_DNA"/>
</dbReference>
<dbReference type="InterPro" id="IPR008686">
    <property type="entry name" value="RNA_pol_mitovir"/>
</dbReference>
<evidence type="ECO:0000313" key="2">
    <source>
        <dbReference type="Proteomes" id="UP001412067"/>
    </source>
</evidence>
<sequence>MWVKRTMPRLKEDFPPLKATMWSGKLGCVVEGAGKRRLFAIGLCSGDSDGTFDQTKPAVCGKSFVASYDFSSATDRWPVLFIYTMMTHFFGSSFAEKSFLSALTMNFFRRPFLKTRQAIKRLVCFAQGQPLGSYSSWALFALSHHMMVWFAAKKVYPGSKFLDYGILGRLF</sequence>
<dbReference type="Pfam" id="PF05919">
    <property type="entry name" value="Mitovir_RNA_pol"/>
    <property type="match status" value="1"/>
</dbReference>
<dbReference type="Proteomes" id="UP001412067">
    <property type="component" value="Unassembled WGS sequence"/>
</dbReference>
<reference evidence="1 2" key="1">
    <citation type="journal article" date="2022" name="Nat. Plants">
        <title>Genomes of leafy and leafless Platanthera orchids illuminate the evolution of mycoheterotrophy.</title>
        <authorList>
            <person name="Li M.H."/>
            <person name="Liu K.W."/>
            <person name="Li Z."/>
            <person name="Lu H.C."/>
            <person name="Ye Q.L."/>
            <person name="Zhang D."/>
            <person name="Wang J.Y."/>
            <person name="Li Y.F."/>
            <person name="Zhong Z.M."/>
            <person name="Liu X."/>
            <person name="Yu X."/>
            <person name="Liu D.K."/>
            <person name="Tu X.D."/>
            <person name="Liu B."/>
            <person name="Hao Y."/>
            <person name="Liao X.Y."/>
            <person name="Jiang Y.T."/>
            <person name="Sun W.H."/>
            <person name="Chen J."/>
            <person name="Chen Y.Q."/>
            <person name="Ai Y."/>
            <person name="Zhai J.W."/>
            <person name="Wu S.S."/>
            <person name="Zhou Z."/>
            <person name="Hsiao Y.Y."/>
            <person name="Wu W.L."/>
            <person name="Chen Y.Y."/>
            <person name="Lin Y.F."/>
            <person name="Hsu J.L."/>
            <person name="Li C.Y."/>
            <person name="Wang Z.W."/>
            <person name="Zhao X."/>
            <person name="Zhong W.Y."/>
            <person name="Ma X.K."/>
            <person name="Ma L."/>
            <person name="Huang J."/>
            <person name="Chen G.Z."/>
            <person name="Huang M.Z."/>
            <person name="Huang L."/>
            <person name="Peng D.H."/>
            <person name="Luo Y.B."/>
            <person name="Zou S.Q."/>
            <person name="Chen S.P."/>
            <person name="Lan S."/>
            <person name="Tsai W.C."/>
            <person name="Van de Peer Y."/>
            <person name="Liu Z.J."/>
        </authorList>
    </citation>
    <scope>NUCLEOTIDE SEQUENCE [LARGE SCALE GENOMIC DNA]</scope>
    <source>
        <strain evidence="1">Lor288</strain>
    </source>
</reference>
<gene>
    <name evidence="1" type="ORF">KSP40_PGU001341</name>
</gene>
<organism evidence="1 2">
    <name type="scientific">Platanthera guangdongensis</name>
    <dbReference type="NCBI Taxonomy" id="2320717"/>
    <lineage>
        <taxon>Eukaryota</taxon>
        <taxon>Viridiplantae</taxon>
        <taxon>Streptophyta</taxon>
        <taxon>Embryophyta</taxon>
        <taxon>Tracheophyta</taxon>
        <taxon>Spermatophyta</taxon>
        <taxon>Magnoliopsida</taxon>
        <taxon>Liliopsida</taxon>
        <taxon>Asparagales</taxon>
        <taxon>Orchidaceae</taxon>
        <taxon>Orchidoideae</taxon>
        <taxon>Orchideae</taxon>
        <taxon>Orchidinae</taxon>
        <taxon>Platanthera</taxon>
    </lineage>
</organism>
<keyword evidence="2" id="KW-1185">Reference proteome</keyword>
<accession>A0ABR2MGD0</accession>
<dbReference type="PANTHER" id="PTHR34456:SF13">
    <property type="entry name" value="REVERSE TRANSCRIPTASE DOMAIN-CONTAINING PROTEIN"/>
    <property type="match status" value="1"/>
</dbReference>
<name>A0ABR2MGD0_9ASPA</name>
<evidence type="ECO:0000313" key="1">
    <source>
        <dbReference type="EMBL" id="KAK8963071.1"/>
    </source>
</evidence>
<comment type="caution">
    <text evidence="1">The sequence shown here is derived from an EMBL/GenBank/DDBJ whole genome shotgun (WGS) entry which is preliminary data.</text>
</comment>
<dbReference type="PANTHER" id="PTHR34456">
    <property type="entry name" value="MITOVIRUS RNA-DEPENDENT RNA POLYMERASE"/>
    <property type="match status" value="1"/>
</dbReference>
<protein>
    <submittedName>
        <fullName evidence="1">Uncharacterized protein</fullName>
    </submittedName>
</protein>